<comment type="caution">
    <text evidence="1">The sequence shown here is derived from an EMBL/GenBank/DDBJ whole genome shotgun (WGS) entry which is preliminary data.</text>
</comment>
<protein>
    <submittedName>
        <fullName evidence="1">DUF2442 domain-containing protein</fullName>
    </submittedName>
</protein>
<dbReference type="RefSeq" id="WP_157568603.1">
    <property type="nucleotide sequence ID" value="NZ_WPIK01000015.1"/>
</dbReference>
<accession>A0A7K1T016</accession>
<dbReference type="InterPro" id="IPR018841">
    <property type="entry name" value="DUF2442"/>
</dbReference>
<name>A0A7K1T016_9SPHI</name>
<proteinExistence type="predicted"/>
<dbReference type="Pfam" id="PF10387">
    <property type="entry name" value="DUF2442"/>
    <property type="match status" value="1"/>
</dbReference>
<reference evidence="1 2" key="1">
    <citation type="submission" date="2019-12" db="EMBL/GenBank/DDBJ databases">
        <title>Mucilaginibacter sp. HMF7410 genome sequencing and assembly.</title>
        <authorList>
            <person name="Kang H."/>
            <person name="Cha I."/>
            <person name="Kim H."/>
            <person name="Joh K."/>
        </authorList>
    </citation>
    <scope>NUCLEOTIDE SEQUENCE [LARGE SCALE GENOMIC DNA]</scope>
    <source>
        <strain evidence="1 2">HMF7410</strain>
    </source>
</reference>
<dbReference type="EMBL" id="WPIK01000015">
    <property type="protein sequence ID" value="MVN22899.1"/>
    <property type="molecule type" value="Genomic_DNA"/>
</dbReference>
<gene>
    <name evidence="1" type="ORF">GO621_15345</name>
</gene>
<keyword evidence="2" id="KW-1185">Reference proteome</keyword>
<dbReference type="AlphaFoldDB" id="A0A7K1T016"/>
<dbReference type="Proteomes" id="UP000462014">
    <property type="component" value="Unassembled WGS sequence"/>
</dbReference>
<organism evidence="1 2">
    <name type="scientific">Mucilaginibacter arboris</name>
    <dbReference type="NCBI Taxonomy" id="2682090"/>
    <lineage>
        <taxon>Bacteria</taxon>
        <taxon>Pseudomonadati</taxon>
        <taxon>Bacteroidota</taxon>
        <taxon>Sphingobacteriia</taxon>
        <taxon>Sphingobacteriales</taxon>
        <taxon>Sphingobacteriaceae</taxon>
        <taxon>Mucilaginibacter</taxon>
    </lineage>
</organism>
<evidence type="ECO:0000313" key="1">
    <source>
        <dbReference type="EMBL" id="MVN22899.1"/>
    </source>
</evidence>
<dbReference type="Gene3D" id="3.30.2020.40">
    <property type="entry name" value="Uncharacterised protein PF10387, DUF2442"/>
    <property type="match status" value="1"/>
</dbReference>
<evidence type="ECO:0000313" key="2">
    <source>
        <dbReference type="Proteomes" id="UP000462014"/>
    </source>
</evidence>
<sequence length="119" mass="13588">MSTSKINHPDKIINKKAKDPFDRLIFEQGLRAKQVLLADKKLDRLVVQLNNNMEVKIALSNYPKLKKASQAELDQWELIADGIGLRWDILDEDLSIKGIIKESALNEVLHQLQNSLITE</sequence>